<name>F8F798_PAEMK</name>
<dbReference type="EMBL" id="CP002869">
    <property type="protein sequence ID" value="AEI45123.1"/>
    <property type="molecule type" value="Genomic_DNA"/>
</dbReference>
<dbReference type="PATRIC" id="fig|1036673.3.peg.6154"/>
<proteinExistence type="predicted"/>
<accession>F8F798</accession>
<evidence type="ECO:0000313" key="1">
    <source>
        <dbReference type="EMBL" id="AEI45123.1"/>
    </source>
</evidence>
<reference evidence="1 2" key="2">
    <citation type="journal article" date="2013" name="Genome Announc.">
        <title>Genome Sequence of Growth-Improving Paenibacillus mucilaginosus Strain KNP414.</title>
        <authorList>
            <person name="Lu J.J."/>
            <person name="Wang J.F."/>
            <person name="Hu X.F."/>
        </authorList>
    </citation>
    <scope>NUCLEOTIDE SEQUENCE [LARGE SCALE GENOMIC DNA]</scope>
    <source>
        <strain evidence="1 2">KNP414</strain>
    </source>
</reference>
<evidence type="ECO:0000313" key="2">
    <source>
        <dbReference type="Proteomes" id="UP000006620"/>
    </source>
</evidence>
<dbReference type="AlphaFoldDB" id="F8F798"/>
<dbReference type="Proteomes" id="UP000006620">
    <property type="component" value="Chromosome"/>
</dbReference>
<protein>
    <submittedName>
        <fullName evidence="1">Uncharacterized protein</fullName>
    </submittedName>
</protein>
<sequence>MKLVDGDADWEFRTTFAKCSVLILRISPDWKPLGGCFDRSP</sequence>
<dbReference type="KEGG" id="pms:KNP414_06602"/>
<organism evidence="1 2">
    <name type="scientific">Paenibacillus mucilaginosus (strain KNP414)</name>
    <dbReference type="NCBI Taxonomy" id="1036673"/>
    <lineage>
        <taxon>Bacteria</taxon>
        <taxon>Bacillati</taxon>
        <taxon>Bacillota</taxon>
        <taxon>Bacilli</taxon>
        <taxon>Bacillales</taxon>
        <taxon>Paenibacillaceae</taxon>
        <taxon>Paenibacillus</taxon>
    </lineage>
</organism>
<dbReference type="HOGENOM" id="CLU_3273802_0_0_9"/>
<reference evidence="2" key="1">
    <citation type="submission" date="2011-06" db="EMBL/GenBank/DDBJ databases">
        <title>Complete genome sequence of Paenibacillus mucilaginosus KNP414.</title>
        <authorList>
            <person name="Wang J."/>
            <person name="Hu S."/>
            <person name="Hu X."/>
            <person name="Zhang B."/>
            <person name="Dong D."/>
            <person name="Zhang S."/>
            <person name="Zhao K."/>
            <person name="Wu D."/>
        </authorList>
    </citation>
    <scope>NUCLEOTIDE SEQUENCE [LARGE SCALE GENOMIC DNA]</scope>
    <source>
        <strain evidence="2">KNP414</strain>
    </source>
</reference>
<gene>
    <name evidence="1" type="ordered locus">KNP414_06602</name>
</gene>